<dbReference type="Gene3D" id="3.30.1200.10">
    <property type="entry name" value="YggU-like"/>
    <property type="match status" value="1"/>
</dbReference>
<protein>
    <recommendedName>
        <fullName evidence="2">UPF0235 protein KL86DPRO_70175</fullName>
    </recommendedName>
</protein>
<reference evidence="3" key="1">
    <citation type="submission" date="2016-04" db="EMBL/GenBank/DDBJ databases">
        <authorList>
            <person name="Evans L.H."/>
            <person name="Alamgir A."/>
            <person name="Owens N."/>
            <person name="Weber N.D."/>
            <person name="Virtaneva K."/>
            <person name="Barbian K."/>
            <person name="Babar A."/>
            <person name="Rosenke K."/>
        </authorList>
    </citation>
    <scope>NUCLEOTIDE SEQUENCE</scope>
    <source>
        <strain evidence="3">86</strain>
    </source>
</reference>
<dbReference type="Pfam" id="PF02594">
    <property type="entry name" value="DUF167"/>
    <property type="match status" value="1"/>
</dbReference>
<comment type="similarity">
    <text evidence="1 2">Belongs to the UPF0235 family.</text>
</comment>
<proteinExistence type="inferred from homology"/>
<dbReference type="PANTHER" id="PTHR13420">
    <property type="entry name" value="UPF0235 PROTEIN C15ORF40"/>
    <property type="match status" value="1"/>
</dbReference>
<dbReference type="InterPro" id="IPR003746">
    <property type="entry name" value="DUF167"/>
</dbReference>
<dbReference type="PANTHER" id="PTHR13420:SF7">
    <property type="entry name" value="UPF0235 PROTEIN C15ORF40"/>
    <property type="match status" value="1"/>
</dbReference>
<dbReference type="AlphaFoldDB" id="A0A212KHE2"/>
<dbReference type="HAMAP" id="MF_00634">
    <property type="entry name" value="UPF0235"/>
    <property type="match status" value="1"/>
</dbReference>
<gene>
    <name evidence="3" type="ORF">KL86DPRO_70175</name>
</gene>
<evidence type="ECO:0000256" key="2">
    <source>
        <dbReference type="HAMAP-Rule" id="MF_00634"/>
    </source>
</evidence>
<dbReference type="NCBIfam" id="TIGR00251">
    <property type="entry name" value="DUF167 family protein"/>
    <property type="match status" value="1"/>
</dbReference>
<organism evidence="3">
    <name type="scientific">uncultured delta proteobacterium</name>
    <dbReference type="NCBI Taxonomy" id="34034"/>
    <lineage>
        <taxon>Bacteria</taxon>
        <taxon>Deltaproteobacteria</taxon>
        <taxon>environmental samples</taxon>
    </lineage>
</organism>
<name>A0A212KHE2_9DELT</name>
<dbReference type="SUPFAM" id="SSF69786">
    <property type="entry name" value="YggU-like"/>
    <property type="match status" value="1"/>
</dbReference>
<accession>A0A212KHE2</accession>
<dbReference type="GO" id="GO:0005737">
    <property type="term" value="C:cytoplasm"/>
    <property type="evidence" value="ECO:0007669"/>
    <property type="project" value="TreeGrafter"/>
</dbReference>
<dbReference type="EMBL" id="FLUQ01000007">
    <property type="protein sequence ID" value="SBW11123.1"/>
    <property type="molecule type" value="Genomic_DNA"/>
</dbReference>
<evidence type="ECO:0000313" key="3">
    <source>
        <dbReference type="EMBL" id="SBW11123.1"/>
    </source>
</evidence>
<dbReference type="SMART" id="SM01152">
    <property type="entry name" value="DUF167"/>
    <property type="match status" value="1"/>
</dbReference>
<dbReference type="InterPro" id="IPR036591">
    <property type="entry name" value="YggU-like_sf"/>
</dbReference>
<evidence type="ECO:0000256" key="1">
    <source>
        <dbReference type="ARBA" id="ARBA00010364"/>
    </source>
</evidence>
<sequence>MSVKTPPPWAKPLPENCWQLLVYVQPGAKKSEIAGEMEGRLRLRIAAQAIDNKANKALTVFVAKCLGVRPSRVSLESGETSRKKTLKVLDLPEPDWSALGAPGVPS</sequence>